<dbReference type="Gene3D" id="1.10.150.320">
    <property type="entry name" value="Photosystem II 12 kDa extrinsic protein"/>
    <property type="match status" value="1"/>
</dbReference>
<evidence type="ECO:0000256" key="2">
    <source>
        <dbReference type="SAM" id="Phobius"/>
    </source>
</evidence>
<dbReference type="InterPro" id="IPR010994">
    <property type="entry name" value="RuvA_2-like"/>
</dbReference>
<reference evidence="5" key="1">
    <citation type="journal article" date="2019" name="Int. J. Syst. Evol. Microbiol.">
        <title>The Global Catalogue of Microorganisms (GCM) 10K type strain sequencing project: providing services to taxonomists for standard genome sequencing and annotation.</title>
        <authorList>
            <consortium name="The Broad Institute Genomics Platform"/>
            <consortium name="The Broad Institute Genome Sequencing Center for Infectious Disease"/>
            <person name="Wu L."/>
            <person name="Ma J."/>
        </authorList>
    </citation>
    <scope>NUCLEOTIDE SEQUENCE [LARGE SCALE GENOMIC DNA]</scope>
    <source>
        <strain evidence="5">JCM 32206</strain>
    </source>
</reference>
<dbReference type="PANTHER" id="PTHR21180">
    <property type="entry name" value="ENDONUCLEASE/EXONUCLEASE/PHOSPHATASE FAMILY DOMAIN-CONTAINING PROTEIN 1"/>
    <property type="match status" value="1"/>
</dbReference>
<feature type="region of interest" description="Disordered" evidence="1">
    <location>
        <begin position="1"/>
        <end position="52"/>
    </location>
</feature>
<dbReference type="Pfam" id="PF10531">
    <property type="entry name" value="SLBB"/>
    <property type="match status" value="1"/>
</dbReference>
<organism evidence="4 5">
    <name type="scientific">Rhodococcus olei</name>
    <dbReference type="NCBI Taxonomy" id="2161675"/>
    <lineage>
        <taxon>Bacteria</taxon>
        <taxon>Bacillati</taxon>
        <taxon>Actinomycetota</taxon>
        <taxon>Actinomycetes</taxon>
        <taxon>Mycobacteriales</taxon>
        <taxon>Nocardiaceae</taxon>
        <taxon>Rhodococcus</taxon>
    </lineage>
</organism>
<evidence type="ECO:0000256" key="1">
    <source>
        <dbReference type="SAM" id="MobiDB-lite"/>
    </source>
</evidence>
<feature type="compositionally biased region" description="Basic and acidic residues" evidence="1">
    <location>
        <begin position="1"/>
        <end position="16"/>
    </location>
</feature>
<feature type="domain" description="Helix-hairpin-helix DNA-binding motif class 1" evidence="3">
    <location>
        <begin position="227"/>
        <end position="246"/>
    </location>
</feature>
<dbReference type="InterPro" id="IPR004509">
    <property type="entry name" value="Competence_ComEA_HhH"/>
</dbReference>
<dbReference type="Proteomes" id="UP001501183">
    <property type="component" value="Unassembled WGS sequence"/>
</dbReference>
<dbReference type="InterPro" id="IPR019554">
    <property type="entry name" value="Soluble_ligand-bd"/>
</dbReference>
<proteinExistence type="predicted"/>
<dbReference type="EMBL" id="BAABFB010000029">
    <property type="protein sequence ID" value="GAA4475798.1"/>
    <property type="molecule type" value="Genomic_DNA"/>
</dbReference>
<gene>
    <name evidence="4" type="ORF">GCM10023094_14030</name>
</gene>
<dbReference type="RefSeq" id="WP_345343065.1">
    <property type="nucleotide sequence ID" value="NZ_BAABFB010000029.1"/>
</dbReference>
<sequence length="280" mass="28199">MGSTDEAREQVRRRLDAVTGRSGPRPRETDLPPEGVDGEHPDWLDGPEQSPARVRFAPGRRGVVALAAVALVAAGLGIVVTWRERPVAEAVSPLPAAASPTVPDPTTEPVPPPSRPSPAPPPPPPVDEIVVSVVGLVHTSGLVHLPPGSRVADALAAAAGARDGADLLGLNLAQRLSDGDQVLVGLAPPPGAAPVAGSATVGAGRSGAEPAGGPAGGKVNLNTATEQQLDALPGVGPVTAAAILAWRTANGTFTDVEQLGEVDGIGPARLQKLRDLVAVR</sequence>
<keyword evidence="2" id="KW-0472">Membrane</keyword>
<feature type="domain" description="Helix-hairpin-helix DNA-binding motif class 1" evidence="3">
    <location>
        <begin position="257"/>
        <end position="276"/>
    </location>
</feature>
<dbReference type="NCBIfam" id="TIGR00426">
    <property type="entry name" value="competence protein ComEA helix-hairpin-helix repeat region"/>
    <property type="match status" value="1"/>
</dbReference>
<evidence type="ECO:0000313" key="5">
    <source>
        <dbReference type="Proteomes" id="UP001501183"/>
    </source>
</evidence>
<feature type="transmembrane region" description="Helical" evidence="2">
    <location>
        <begin position="63"/>
        <end position="82"/>
    </location>
</feature>
<keyword evidence="2" id="KW-0812">Transmembrane</keyword>
<feature type="compositionally biased region" description="Pro residues" evidence="1">
    <location>
        <begin position="102"/>
        <end position="126"/>
    </location>
</feature>
<evidence type="ECO:0000313" key="4">
    <source>
        <dbReference type="EMBL" id="GAA4475798.1"/>
    </source>
</evidence>
<dbReference type="PANTHER" id="PTHR21180:SF32">
    <property type="entry name" value="ENDONUCLEASE_EXONUCLEASE_PHOSPHATASE FAMILY DOMAIN-CONTAINING PROTEIN 1"/>
    <property type="match status" value="1"/>
</dbReference>
<keyword evidence="5" id="KW-1185">Reference proteome</keyword>
<dbReference type="SMART" id="SM00278">
    <property type="entry name" value="HhH1"/>
    <property type="match status" value="2"/>
</dbReference>
<feature type="region of interest" description="Disordered" evidence="1">
    <location>
        <begin position="93"/>
        <end position="126"/>
    </location>
</feature>
<dbReference type="InterPro" id="IPR051675">
    <property type="entry name" value="Endo/Exo/Phosphatase_dom_1"/>
</dbReference>
<keyword evidence="2" id="KW-1133">Transmembrane helix</keyword>
<dbReference type="GO" id="GO:0003677">
    <property type="term" value="F:DNA binding"/>
    <property type="evidence" value="ECO:0007669"/>
    <property type="project" value="UniProtKB-KW"/>
</dbReference>
<dbReference type="Pfam" id="PF12836">
    <property type="entry name" value="HHH_3"/>
    <property type="match status" value="1"/>
</dbReference>
<dbReference type="InterPro" id="IPR003583">
    <property type="entry name" value="Hlx-hairpin-Hlx_DNA-bd_motif"/>
</dbReference>
<comment type="caution">
    <text evidence="4">The sequence shown here is derived from an EMBL/GenBank/DDBJ whole genome shotgun (WGS) entry which is preliminary data.</text>
</comment>
<dbReference type="SUPFAM" id="SSF47781">
    <property type="entry name" value="RuvA domain 2-like"/>
    <property type="match status" value="1"/>
</dbReference>
<accession>A0ABP8NZ42</accession>
<keyword evidence="4" id="KW-0238">DNA-binding</keyword>
<name>A0ABP8NZ42_9NOCA</name>
<evidence type="ECO:0000259" key="3">
    <source>
        <dbReference type="SMART" id="SM00278"/>
    </source>
</evidence>
<protein>
    <submittedName>
        <fullName evidence="4">ComEA family DNA-binding protein</fullName>
    </submittedName>
</protein>